<organism evidence="3 4">
    <name type="scientific">Chondromyces crocatus</name>
    <dbReference type="NCBI Taxonomy" id="52"/>
    <lineage>
        <taxon>Bacteria</taxon>
        <taxon>Pseudomonadati</taxon>
        <taxon>Myxococcota</taxon>
        <taxon>Polyangia</taxon>
        <taxon>Polyangiales</taxon>
        <taxon>Polyangiaceae</taxon>
        <taxon>Chondromyces</taxon>
    </lineage>
</organism>
<evidence type="ECO:0000256" key="2">
    <source>
        <dbReference type="SAM" id="Phobius"/>
    </source>
</evidence>
<evidence type="ECO:0000256" key="1">
    <source>
        <dbReference type="SAM" id="MobiDB-lite"/>
    </source>
</evidence>
<evidence type="ECO:0000313" key="4">
    <source>
        <dbReference type="Proteomes" id="UP000067626"/>
    </source>
</evidence>
<proteinExistence type="predicted"/>
<evidence type="ECO:0000313" key="3">
    <source>
        <dbReference type="EMBL" id="AKT40521.1"/>
    </source>
</evidence>
<keyword evidence="2" id="KW-1133">Transmembrane helix</keyword>
<dbReference type="AlphaFoldDB" id="A0A0K1EI24"/>
<feature type="compositionally biased region" description="Gly residues" evidence="1">
    <location>
        <begin position="46"/>
        <end position="55"/>
    </location>
</feature>
<keyword evidence="4" id="KW-1185">Reference proteome</keyword>
<dbReference type="Proteomes" id="UP000067626">
    <property type="component" value="Chromosome"/>
</dbReference>
<accession>A0A0K1EI24</accession>
<keyword evidence="2" id="KW-0812">Transmembrane</keyword>
<reference evidence="3 4" key="1">
    <citation type="submission" date="2015-07" db="EMBL/GenBank/DDBJ databases">
        <title>Genome analysis of myxobacterium Chondromyces crocatus Cm c5 reveals a high potential for natural compound synthesis and the genetic basis for the loss of fruiting body formation.</title>
        <authorList>
            <person name="Zaburannyi N."/>
            <person name="Bunk B."/>
            <person name="Maier J."/>
            <person name="Overmann J."/>
            <person name="Mueller R."/>
        </authorList>
    </citation>
    <scope>NUCLEOTIDE SEQUENCE [LARGE SCALE GENOMIC DNA]</scope>
    <source>
        <strain evidence="3 4">Cm c5</strain>
    </source>
</reference>
<protein>
    <submittedName>
        <fullName evidence="3">Uncharacterized protein</fullName>
    </submittedName>
</protein>
<sequence>MQGTKRLGAKKSLVYRAGVLAGALFGLGVATLWGCEPIPPGPVLGPDGGVIGPDGGNPFDAGDPFDSGYEDASDPFEGGSPFDSGGNPFDSGPDPFDAGFFADPSDPEPQPS</sequence>
<dbReference type="KEGG" id="ccro:CMC5_046760"/>
<gene>
    <name evidence="3" type="ORF">CMC5_046760</name>
</gene>
<dbReference type="EMBL" id="CP012159">
    <property type="protein sequence ID" value="AKT40521.1"/>
    <property type="molecule type" value="Genomic_DNA"/>
</dbReference>
<keyword evidence="2" id="KW-0472">Membrane</keyword>
<feature type="region of interest" description="Disordered" evidence="1">
    <location>
        <begin position="44"/>
        <end position="112"/>
    </location>
</feature>
<feature type="transmembrane region" description="Helical" evidence="2">
    <location>
        <begin position="12"/>
        <end position="33"/>
    </location>
</feature>
<name>A0A0K1EI24_CHOCO</name>
<dbReference type="RefSeq" id="WP_050432446.1">
    <property type="nucleotide sequence ID" value="NZ_CP012159.1"/>
</dbReference>